<proteinExistence type="predicted"/>
<keyword evidence="2" id="KW-0808">Transferase</keyword>
<dbReference type="PATRIC" id="fig|38307.3.peg.306"/>
<dbReference type="AlphaFoldDB" id="A0A1B6VNF4"/>
<dbReference type="Proteomes" id="UP000077786">
    <property type="component" value="Unassembled WGS sequence"/>
</dbReference>
<protein>
    <submittedName>
        <fullName evidence="2">Polysaccharide pyruvyl transferase</fullName>
    </submittedName>
</protein>
<evidence type="ECO:0000313" key="2">
    <source>
        <dbReference type="EMBL" id="OAJ68729.1"/>
    </source>
</evidence>
<dbReference type="OrthoDB" id="8444043at2"/>
<dbReference type="EMBL" id="LUTU01000004">
    <property type="protein sequence ID" value="OAJ68729.1"/>
    <property type="molecule type" value="Genomic_DNA"/>
</dbReference>
<comment type="caution">
    <text evidence="2">The sequence shown here is derived from an EMBL/GenBank/DDBJ whole genome shotgun (WGS) entry which is preliminary data.</text>
</comment>
<dbReference type="InterPro" id="IPR007345">
    <property type="entry name" value="Polysacch_pyruvyl_Trfase"/>
</dbReference>
<dbReference type="Pfam" id="PF04230">
    <property type="entry name" value="PS_pyruv_trans"/>
    <property type="match status" value="1"/>
</dbReference>
<dbReference type="PANTHER" id="PTHR36836:SF1">
    <property type="entry name" value="COLANIC ACID BIOSYNTHESIS PROTEIN WCAK"/>
    <property type="match status" value="1"/>
</dbReference>
<evidence type="ECO:0000313" key="3">
    <source>
        <dbReference type="Proteomes" id="UP000077786"/>
    </source>
</evidence>
<gene>
    <name evidence="2" type="ORF">A0123_00288</name>
</gene>
<accession>A0A1B6VNF4</accession>
<dbReference type="GO" id="GO:0016740">
    <property type="term" value="F:transferase activity"/>
    <property type="evidence" value="ECO:0007669"/>
    <property type="project" value="UniProtKB-KW"/>
</dbReference>
<dbReference type="RefSeq" id="WP_046901327.1">
    <property type="nucleotide sequence ID" value="NZ_LUTU01000004.1"/>
</dbReference>
<sequence>MIYLVCHSGYLNFGDELIAKTWINFLTSKFPLEEIWVDTCNPGVSAVAFKDYKNIKFTDTLWTASRNSIDKGIDYILDLGFQKDGGVAFANGLELIKSARCVHMVGGGYMNSEFYFNYAIVAILAKLKKEAGFELFGTGLGLEPIDQAYERIIGEFFKVFSWIDVRDKKSYQRLIHWGLKNKASFSCDDVFLSPIPQSDENRPGKLIISAQPGSNPFLVVSFLLKLIEHCPQAQNGIEFLTLDAISDHIIIDKVVSISRRTDIVVRDFNDLWKNGFQISSNDFVFSTRFHAHLVASMMGARGLCASVSVPYYDVKHLSLIEMGSGFDIIGMHDFTFSYDWNKKTETFHDHAPTARKTKLDIVDKVYGFMTESSIINDNTMDDSANLSV</sequence>
<evidence type="ECO:0000259" key="1">
    <source>
        <dbReference type="Pfam" id="PF04230"/>
    </source>
</evidence>
<feature type="domain" description="Polysaccharide pyruvyl transferase" evidence="1">
    <location>
        <begin position="12"/>
        <end position="303"/>
    </location>
</feature>
<dbReference type="PANTHER" id="PTHR36836">
    <property type="entry name" value="COLANIC ACID BIOSYNTHESIS PROTEIN WCAK"/>
    <property type="match status" value="1"/>
</dbReference>
<reference evidence="2 3" key="1">
    <citation type="submission" date="2016-03" db="EMBL/GenBank/DDBJ databases">
        <title>Draft genome sequence of Gluconobacter cerinus strain CECT 9110.</title>
        <authorList>
            <person name="Sainz F."/>
            <person name="Mas A."/>
            <person name="Torija M.J."/>
        </authorList>
    </citation>
    <scope>NUCLEOTIDE SEQUENCE [LARGE SCALE GENOMIC DNA]</scope>
    <source>
        <strain evidence="2 3">CECT 9110</strain>
    </source>
</reference>
<organism evidence="2 3">
    <name type="scientific">Gluconobacter cerinus</name>
    <dbReference type="NCBI Taxonomy" id="38307"/>
    <lineage>
        <taxon>Bacteria</taxon>
        <taxon>Pseudomonadati</taxon>
        <taxon>Pseudomonadota</taxon>
        <taxon>Alphaproteobacteria</taxon>
        <taxon>Acetobacterales</taxon>
        <taxon>Acetobacteraceae</taxon>
        <taxon>Gluconobacter</taxon>
    </lineage>
</organism>
<name>A0A1B6VNF4_9PROT</name>